<feature type="coiled-coil region" evidence="1">
    <location>
        <begin position="540"/>
        <end position="574"/>
    </location>
</feature>
<comment type="caution">
    <text evidence="4">The sequence shown here is derived from an EMBL/GenBank/DDBJ whole genome shotgun (WGS) entry which is preliminary data.</text>
</comment>
<reference evidence="4 5" key="1">
    <citation type="journal article" date="2016" name="Nat. Commun.">
        <title>Thousands of microbial genomes shed light on interconnected biogeochemical processes in an aquifer system.</title>
        <authorList>
            <person name="Anantharaman K."/>
            <person name="Brown C.T."/>
            <person name="Hug L.A."/>
            <person name="Sharon I."/>
            <person name="Castelle C.J."/>
            <person name="Probst A.J."/>
            <person name="Thomas B.C."/>
            <person name="Singh A."/>
            <person name="Wilkins M.J."/>
            <person name="Karaoz U."/>
            <person name="Brodie E.L."/>
            <person name="Williams K.H."/>
            <person name="Hubbard S.S."/>
            <person name="Banfield J.F."/>
        </authorList>
    </citation>
    <scope>NUCLEOTIDE SEQUENCE [LARGE SCALE GENOMIC DNA]</scope>
</reference>
<feature type="coiled-coil region" evidence="1">
    <location>
        <begin position="400"/>
        <end position="490"/>
    </location>
</feature>
<dbReference type="PANTHER" id="PTHR43977">
    <property type="entry name" value="STRUCTURAL MAINTENANCE OF CHROMOSOMES PROTEIN 3"/>
    <property type="match status" value="1"/>
</dbReference>
<feature type="region of interest" description="Disordered" evidence="2">
    <location>
        <begin position="614"/>
        <end position="642"/>
    </location>
</feature>
<protein>
    <recommendedName>
        <fullName evidence="3">RecF/RecN/SMC N-terminal domain-containing protein</fullName>
    </recommendedName>
</protein>
<evidence type="ECO:0000256" key="2">
    <source>
        <dbReference type="SAM" id="MobiDB-lite"/>
    </source>
</evidence>
<feature type="domain" description="RecF/RecN/SMC N-terminal" evidence="3">
    <location>
        <begin position="2"/>
        <end position="756"/>
    </location>
</feature>
<sequence length="773" mass="86406">MYLKSITTHGFKSFADKTVLEFLPPVSGRLPTIGIVGPNGSGKSNVADAVRWVLGEQSVKAVRGKKSEDVIFAGSGKRARSSMAEVQLTVVNDDRKIPIDVEEVTISRRLYRDGESEYLLNNKTTRLMDIQLLIAKASFGKEGYSVIGQGQIDAILTASPEERKTFFDEATGVRPLQIKKDQALKKLATTEENLWQAQMLQEEIAPRLRSLTRQVKRLEQREEIEKELHALQEQYYGTLMAQSETEYKKWYGQIIKTQEHENIKTLELRKIEQEMRTLEKSETKPAELLKIQTDYEKLIARKEKLRDLEFELKRKLLETKKETAAVPTYEITQILEGVRQELEALLLPSPQSSPIKGEEIKQSPSPRVGEGRGEGRLRTLLTTVSDLIGRLKGEKAPASAVSITKELEEITKELHTIDQELERLRSELQKVGKAAEEKKQSFFEIQRKLSAKQAEVHALEEELGNAKIELAKIETKRDALETEARQEMGERYTAVQHNVASDFMSDTSGTQGAALLPEIQRLKRQLESIGSIDQETIKEYKEVKERSDFLEGQIADLQNSLQAVVTLLEELERTIRTQFENAFEKINTEFGNYFKILFGGGAAKLTKLIAERENEEQLPSPDPLAIGSPSPLGRGEGEGMQPSLLDKFTKKDSYRGIDISATPPGKKLKSIAMLSGGEKALTSIALLAAILALNPPPFVMLDEVDAALDESNSARFAAILTELAHRTQFIVITHNRATMHACEVLYGVTMGDDGVSKLLSLKFEEAASTVSSP</sequence>
<accession>A0A1F7UUZ9</accession>
<dbReference type="InterPro" id="IPR003395">
    <property type="entry name" value="RecF/RecN/SMC_N"/>
</dbReference>
<dbReference type="Proteomes" id="UP000176897">
    <property type="component" value="Unassembled WGS sequence"/>
</dbReference>
<evidence type="ECO:0000313" key="5">
    <source>
        <dbReference type="Proteomes" id="UP000176897"/>
    </source>
</evidence>
<dbReference type="STRING" id="1802401.A3B21_05250"/>
<dbReference type="AlphaFoldDB" id="A0A1F7UUZ9"/>
<evidence type="ECO:0000256" key="1">
    <source>
        <dbReference type="SAM" id="Coils"/>
    </source>
</evidence>
<dbReference type="SUPFAM" id="SSF52540">
    <property type="entry name" value="P-loop containing nucleoside triphosphate hydrolases"/>
    <property type="match status" value="1"/>
</dbReference>
<feature type="region of interest" description="Disordered" evidence="2">
    <location>
        <begin position="351"/>
        <end position="373"/>
    </location>
</feature>
<dbReference type="Pfam" id="PF02463">
    <property type="entry name" value="SMC_N"/>
    <property type="match status" value="1"/>
</dbReference>
<dbReference type="Gene3D" id="1.10.287.1490">
    <property type="match status" value="1"/>
</dbReference>
<name>A0A1F7UUZ9_9BACT</name>
<dbReference type="Gene3D" id="3.40.50.300">
    <property type="entry name" value="P-loop containing nucleotide triphosphate hydrolases"/>
    <property type="match status" value="2"/>
</dbReference>
<proteinExistence type="predicted"/>
<evidence type="ECO:0000313" key="4">
    <source>
        <dbReference type="EMBL" id="OGL82089.1"/>
    </source>
</evidence>
<gene>
    <name evidence="4" type="ORF">A3B21_05250</name>
</gene>
<dbReference type="InterPro" id="IPR027417">
    <property type="entry name" value="P-loop_NTPase"/>
</dbReference>
<organism evidence="4 5">
    <name type="scientific">Candidatus Uhrbacteria bacterium RIFCSPLOWO2_01_FULL_47_24</name>
    <dbReference type="NCBI Taxonomy" id="1802401"/>
    <lineage>
        <taxon>Bacteria</taxon>
        <taxon>Candidatus Uhriibacteriota</taxon>
    </lineage>
</organism>
<evidence type="ECO:0000259" key="3">
    <source>
        <dbReference type="Pfam" id="PF02463"/>
    </source>
</evidence>
<dbReference type="EMBL" id="MGEJ01000001">
    <property type="protein sequence ID" value="OGL82089.1"/>
    <property type="molecule type" value="Genomic_DNA"/>
</dbReference>
<keyword evidence="1" id="KW-0175">Coiled coil</keyword>